<evidence type="ECO:0000313" key="4">
    <source>
        <dbReference type="RefSeq" id="XP_056691665.1"/>
    </source>
</evidence>
<dbReference type="InterPro" id="IPR036397">
    <property type="entry name" value="RNaseH_sf"/>
</dbReference>
<dbReference type="Gene3D" id="3.30.420.10">
    <property type="entry name" value="Ribonuclease H-like superfamily/Ribonuclease H"/>
    <property type="match status" value="1"/>
</dbReference>
<protein>
    <recommendedName>
        <fullName evidence="5">Reverse transcriptase zinc-binding domain-containing protein</fullName>
    </recommendedName>
</protein>
<reference evidence="4" key="2">
    <citation type="submission" date="2025-08" db="UniProtKB">
        <authorList>
            <consortium name="RefSeq"/>
        </authorList>
    </citation>
    <scope>IDENTIFICATION</scope>
    <source>
        <tissue evidence="4">Leaf</tissue>
    </source>
</reference>
<dbReference type="RefSeq" id="XP_056691665.1">
    <property type="nucleotide sequence ID" value="XM_056835687.1"/>
</dbReference>
<sequence length="354" mass="41340">MHVTNENKDDQIFWLTNKTGQPTVKSIYNQPTMEKNLNSSVNNNEKFWKRLWKCDMIPKWKIFVWRILNKAIATRSRIRRRGVMVEESCVLCKESQENDNHLFRDCTITCHVWKVSQLGISACANRHVDVAEWIKKFMVFFWNEDGYDSPRVRMFVTVLWSIWIHRNEVIFKKVDTNPNSVMYIIEKQIKQAEKAIDLKHWQKIKSQRQEEGSMEYVLKGYRLFVAGTWKKTRKKNYGEAAIGWCIMANNNLIAEDGQKVNALDGCQAETKAILYGIQGACQMQIRSIKIYTSSMEAFKALKNYPTCRMDLITICGDIIRASGGMDVCRIEKCKKEKTMKAKSIAIGFRRNRCT</sequence>
<dbReference type="GeneID" id="130467238"/>
<reference evidence="3" key="1">
    <citation type="journal article" date="2021" name="Nat. Commun.">
        <title>Genomic analyses provide insights into spinach domestication and the genetic basis of agronomic traits.</title>
        <authorList>
            <person name="Cai X."/>
            <person name="Sun X."/>
            <person name="Xu C."/>
            <person name="Sun H."/>
            <person name="Wang X."/>
            <person name="Ge C."/>
            <person name="Zhang Z."/>
            <person name="Wang Q."/>
            <person name="Fei Z."/>
            <person name="Jiao C."/>
            <person name="Wang Q."/>
        </authorList>
    </citation>
    <scope>NUCLEOTIDE SEQUENCE [LARGE SCALE GENOMIC DNA]</scope>
    <source>
        <strain evidence="3">cv. Varoflay</strain>
    </source>
</reference>
<gene>
    <name evidence="4" type="primary">LOC130467238</name>
</gene>
<evidence type="ECO:0000313" key="3">
    <source>
        <dbReference type="Proteomes" id="UP000813463"/>
    </source>
</evidence>
<feature type="domain" description="Reverse transcriptase zinc-binding" evidence="2">
    <location>
        <begin position="23"/>
        <end position="113"/>
    </location>
</feature>
<evidence type="ECO:0000259" key="2">
    <source>
        <dbReference type="Pfam" id="PF13966"/>
    </source>
</evidence>
<organism evidence="3 4">
    <name type="scientific">Spinacia oleracea</name>
    <name type="common">Spinach</name>
    <dbReference type="NCBI Taxonomy" id="3562"/>
    <lineage>
        <taxon>Eukaryota</taxon>
        <taxon>Viridiplantae</taxon>
        <taxon>Streptophyta</taxon>
        <taxon>Embryophyta</taxon>
        <taxon>Tracheophyta</taxon>
        <taxon>Spermatophyta</taxon>
        <taxon>Magnoliopsida</taxon>
        <taxon>eudicotyledons</taxon>
        <taxon>Gunneridae</taxon>
        <taxon>Pentapetalae</taxon>
        <taxon>Caryophyllales</taxon>
        <taxon>Chenopodiaceae</taxon>
        <taxon>Chenopodioideae</taxon>
        <taxon>Anserineae</taxon>
        <taxon>Spinacia</taxon>
    </lineage>
</organism>
<dbReference type="InterPro" id="IPR002156">
    <property type="entry name" value="RNaseH_domain"/>
</dbReference>
<dbReference type="Proteomes" id="UP000813463">
    <property type="component" value="Chromosome 2"/>
</dbReference>
<accession>A0ABM3R7T6</accession>
<evidence type="ECO:0000259" key="1">
    <source>
        <dbReference type="Pfam" id="PF13456"/>
    </source>
</evidence>
<name>A0ABM3R7T6_SPIOL</name>
<proteinExistence type="predicted"/>
<evidence type="ECO:0008006" key="5">
    <source>
        <dbReference type="Google" id="ProtNLM"/>
    </source>
</evidence>
<feature type="domain" description="RNase H type-1" evidence="1">
    <location>
        <begin position="234"/>
        <end position="342"/>
    </location>
</feature>
<keyword evidence="3" id="KW-1185">Reference proteome</keyword>
<dbReference type="Pfam" id="PF13966">
    <property type="entry name" value="zf-RVT"/>
    <property type="match status" value="1"/>
</dbReference>
<dbReference type="Pfam" id="PF13456">
    <property type="entry name" value="RVT_3"/>
    <property type="match status" value="1"/>
</dbReference>
<dbReference type="InterPro" id="IPR026960">
    <property type="entry name" value="RVT-Znf"/>
</dbReference>